<dbReference type="InterPro" id="IPR042102">
    <property type="entry name" value="RNA_pol_Rpb1_3_sf"/>
</dbReference>
<evidence type="ECO:0000313" key="9">
    <source>
        <dbReference type="Proteomes" id="UP000001514"/>
    </source>
</evidence>
<dbReference type="OMA" id="DEMITEP"/>
<dbReference type="InterPro" id="IPR006592">
    <property type="entry name" value="RNA_pol_N"/>
</dbReference>
<dbReference type="PANTHER" id="PTHR19376:SF36">
    <property type="entry name" value="DNA-DIRECTED RNA POLYMERASE IV SUBUNIT 1"/>
    <property type="match status" value="1"/>
</dbReference>
<keyword evidence="3" id="KW-0808">Transferase</keyword>
<reference evidence="8 9" key="1">
    <citation type="journal article" date="2011" name="Science">
        <title>The Selaginella genome identifies genetic changes associated with the evolution of vascular plants.</title>
        <authorList>
            <person name="Banks J.A."/>
            <person name="Nishiyama T."/>
            <person name="Hasebe M."/>
            <person name="Bowman J.L."/>
            <person name="Gribskov M."/>
            <person name="dePamphilis C."/>
            <person name="Albert V.A."/>
            <person name="Aono N."/>
            <person name="Aoyama T."/>
            <person name="Ambrose B.A."/>
            <person name="Ashton N.W."/>
            <person name="Axtell M.J."/>
            <person name="Barker E."/>
            <person name="Barker M.S."/>
            <person name="Bennetzen J.L."/>
            <person name="Bonawitz N.D."/>
            <person name="Chapple C."/>
            <person name="Cheng C."/>
            <person name="Correa L.G."/>
            <person name="Dacre M."/>
            <person name="DeBarry J."/>
            <person name="Dreyer I."/>
            <person name="Elias M."/>
            <person name="Engstrom E.M."/>
            <person name="Estelle M."/>
            <person name="Feng L."/>
            <person name="Finet C."/>
            <person name="Floyd S.K."/>
            <person name="Frommer W.B."/>
            <person name="Fujita T."/>
            <person name="Gramzow L."/>
            <person name="Gutensohn M."/>
            <person name="Harholt J."/>
            <person name="Hattori M."/>
            <person name="Heyl A."/>
            <person name="Hirai T."/>
            <person name="Hiwatashi Y."/>
            <person name="Ishikawa M."/>
            <person name="Iwata M."/>
            <person name="Karol K.G."/>
            <person name="Koehler B."/>
            <person name="Kolukisaoglu U."/>
            <person name="Kubo M."/>
            <person name="Kurata T."/>
            <person name="Lalonde S."/>
            <person name="Li K."/>
            <person name="Li Y."/>
            <person name="Litt A."/>
            <person name="Lyons E."/>
            <person name="Manning G."/>
            <person name="Maruyama T."/>
            <person name="Michael T.P."/>
            <person name="Mikami K."/>
            <person name="Miyazaki S."/>
            <person name="Morinaga S."/>
            <person name="Murata T."/>
            <person name="Mueller-Roeber B."/>
            <person name="Nelson D.R."/>
            <person name="Obara M."/>
            <person name="Oguri Y."/>
            <person name="Olmstead R.G."/>
            <person name="Onodera N."/>
            <person name="Petersen B.L."/>
            <person name="Pils B."/>
            <person name="Prigge M."/>
            <person name="Rensing S.A."/>
            <person name="Riano-Pachon D.M."/>
            <person name="Roberts A.W."/>
            <person name="Sato Y."/>
            <person name="Scheller H.V."/>
            <person name="Schulz B."/>
            <person name="Schulz C."/>
            <person name="Shakirov E.V."/>
            <person name="Shibagaki N."/>
            <person name="Shinohara N."/>
            <person name="Shippen D.E."/>
            <person name="Soerensen I."/>
            <person name="Sotooka R."/>
            <person name="Sugimoto N."/>
            <person name="Sugita M."/>
            <person name="Sumikawa N."/>
            <person name="Tanurdzic M."/>
            <person name="Theissen G."/>
            <person name="Ulvskov P."/>
            <person name="Wakazuki S."/>
            <person name="Weng J.K."/>
            <person name="Willats W.W."/>
            <person name="Wipf D."/>
            <person name="Wolf P.G."/>
            <person name="Yang L."/>
            <person name="Zimmer A.D."/>
            <person name="Zhu Q."/>
            <person name="Mitros T."/>
            <person name="Hellsten U."/>
            <person name="Loque D."/>
            <person name="Otillar R."/>
            <person name="Salamov A."/>
            <person name="Schmutz J."/>
            <person name="Shapiro H."/>
            <person name="Lindquist E."/>
            <person name="Lucas S."/>
            <person name="Rokhsar D."/>
            <person name="Grigoriev I.V."/>
        </authorList>
    </citation>
    <scope>NUCLEOTIDE SEQUENCE [LARGE SCALE GENOMIC DNA]</scope>
</reference>
<dbReference type="Gene3D" id="1.10.274.100">
    <property type="entry name" value="RNA polymerase Rpb1, domain 3"/>
    <property type="match status" value="1"/>
</dbReference>
<dbReference type="Gene3D" id="3.10.450.40">
    <property type="match status" value="1"/>
</dbReference>
<dbReference type="InterPro" id="IPR044893">
    <property type="entry name" value="RNA_pol_Rpb1_clamp_domain"/>
</dbReference>
<protein>
    <recommendedName>
        <fullName evidence="1">DNA-directed RNA polymerase</fullName>
        <ecNumber evidence="1">2.7.7.6</ecNumber>
    </recommendedName>
</protein>
<evidence type="ECO:0000256" key="4">
    <source>
        <dbReference type="ARBA" id="ARBA00022695"/>
    </source>
</evidence>
<dbReference type="InterPro" id="IPR040403">
    <property type="entry name" value="NRPD1_N"/>
</dbReference>
<dbReference type="InterPro" id="IPR038120">
    <property type="entry name" value="Rpb1_funnel_sf"/>
</dbReference>
<comment type="catalytic activity">
    <reaction evidence="6">
        <text>RNA(n) + a ribonucleoside 5'-triphosphate = RNA(n+1) + diphosphate</text>
        <dbReference type="Rhea" id="RHEA:21248"/>
        <dbReference type="Rhea" id="RHEA-COMP:14527"/>
        <dbReference type="Rhea" id="RHEA-COMP:17342"/>
        <dbReference type="ChEBI" id="CHEBI:33019"/>
        <dbReference type="ChEBI" id="CHEBI:61557"/>
        <dbReference type="ChEBI" id="CHEBI:140395"/>
        <dbReference type="EC" id="2.7.7.6"/>
    </reaction>
</comment>
<dbReference type="Gene3D" id="1.10.132.30">
    <property type="match status" value="1"/>
</dbReference>
<dbReference type="GO" id="GO:0006351">
    <property type="term" value="P:DNA-templated transcription"/>
    <property type="evidence" value="ECO:0000318"/>
    <property type="project" value="GO_Central"/>
</dbReference>
<keyword evidence="9" id="KW-1185">Reference proteome</keyword>
<dbReference type="Gene3D" id="4.10.860.120">
    <property type="entry name" value="RNA polymerase II, clamp domain"/>
    <property type="match status" value="1"/>
</dbReference>
<dbReference type="eggNOG" id="KOG0260">
    <property type="taxonomic scope" value="Eukaryota"/>
</dbReference>
<dbReference type="GO" id="GO:0000418">
    <property type="term" value="C:RNA polymerase IV complex"/>
    <property type="evidence" value="ECO:0000318"/>
    <property type="project" value="GO_Central"/>
</dbReference>
<gene>
    <name evidence="8" type="ORF">SELMODRAFT_413061</name>
</gene>
<dbReference type="InParanoid" id="D8RN79"/>
<dbReference type="EMBL" id="GL377584">
    <property type="protein sequence ID" value="EFJ26453.1"/>
    <property type="molecule type" value="Genomic_DNA"/>
</dbReference>
<dbReference type="InterPro" id="IPR007081">
    <property type="entry name" value="RNA_pol_Rpb1_5"/>
</dbReference>
<dbReference type="Pfam" id="PF04983">
    <property type="entry name" value="RNA_pol_Rpb1_3"/>
    <property type="match status" value="1"/>
</dbReference>
<dbReference type="Pfam" id="PF05000">
    <property type="entry name" value="RNA_pol_Rpb1_4"/>
    <property type="match status" value="1"/>
</dbReference>
<proteinExistence type="predicted"/>
<evidence type="ECO:0000256" key="2">
    <source>
        <dbReference type="ARBA" id="ARBA00022478"/>
    </source>
</evidence>
<dbReference type="InterPro" id="IPR007066">
    <property type="entry name" value="RNA_pol_Rpb1_3"/>
</dbReference>
<dbReference type="InterPro" id="IPR007083">
    <property type="entry name" value="RNA_pol_Rpb1_4"/>
</dbReference>
<dbReference type="EC" id="2.7.7.6" evidence="1"/>
<dbReference type="STRING" id="88036.D8RN79"/>
<evidence type="ECO:0000259" key="7">
    <source>
        <dbReference type="SMART" id="SM00663"/>
    </source>
</evidence>
<dbReference type="KEGG" id="smo:SELMODRAFT_413061"/>
<keyword evidence="2" id="KW-0240">DNA-directed RNA polymerase</keyword>
<dbReference type="Proteomes" id="UP000001514">
    <property type="component" value="Unassembled WGS sequence"/>
</dbReference>
<dbReference type="HOGENOM" id="CLU_000487_3_0_1"/>
<dbReference type="Gene3D" id="2.40.40.20">
    <property type="match status" value="1"/>
</dbReference>
<dbReference type="SMART" id="SM00663">
    <property type="entry name" value="RPOLA_N"/>
    <property type="match status" value="1"/>
</dbReference>
<dbReference type="GO" id="GO:0003677">
    <property type="term" value="F:DNA binding"/>
    <property type="evidence" value="ECO:0007669"/>
    <property type="project" value="InterPro"/>
</dbReference>
<sequence>MASSKRRSSHRDRALEEATGTLIALDFRPLTSEEIIRASVYEVKTVRALQNNRFGLPNLSDCCTSCGAKRTDASNSACPGHSGHIELPVLVYHWDRISALEAILNRVCLHCYSFKHKGRKKELRTLSSLEQVASGVDAHQADIGAVPNGARAPEAEEDPEKCAVCSGPAAAVKKIFKKVGTANVPALLLEIDGKVRREDIPPGFQSLILKDEMTPQWRSKMLDPNQVLRILKCLPRETTDKLRDEKLPSIPAEDYFIKSLPVPPNWMRYSTNEFYFQDKTTKNLKHLLTKIKSIVYTRDEDKISLLTEQKVMEIQAAATQCIRANPLYGNVSDEDPRYGNVSDESKPLSGLQFLRSLTGKYCGSSARAVVIGDPALKLEEIGISARIAAGLVVLETVTSSNIISLQSYAYNNPGLKVVRGGEVCTGRSCKKLRVGDVIHRSLKDGDQVFVNRPPTFHKHALIGLKSKVIRNNVFAVNPLICSPLFADFDGDTLALYLPQSLQVRAEVAELVALPKQLVSSQGGQSIIGLTQDALLGAHLMTRKNVFLDKLDMDQLRMWCPSAKVPVPAIVKSPRKSPLWTGKQLFQMTLPTTFDSESDDGRLIIRQGEILRTSDKSSAWLGKDGLMTTICRRYGPDRALEHLDTAQGIAVDWISERGFSVGLCDFYMAADAVSRRKLEEETLCAVEEAKISSLAHQIVSDSRFQVNSVSRPRCSSWNERVQPVTSANEATQQAAISAFQSTMKAFERTIEEHVRENSRENSLLRMVEAKSKGSLSKMMQQGGCLGLQLRQGEFVYHRVKSLFPRAVENESRGYLTSSELWKSMGLVESSFLDGLDPREFFIHSLSSRKGNDGSQQRCASFFRFLMSYMKDIRVEYDNTIRSTHGGHIFQFSYGATAEPGEPVGLLAGTAVIEPVYDQVMSSSPQASTMLKTLQNILFSNSFKDIDRCVTLKLQKLPVQPEWIALQVQDFLKPVTIGMLASKIWIEYSPCSEVGGQKKRVPWIGCFELRAEAMERCSLNIDTIVCHLRKQLPTSLDDPDAFIQGLHFFSRDVEVLCFFPITSSVSNYDSKQIHKHMIGTMFRNLLQVVVKGCPRGIEFVNVKWEDELCIEVAFLSRTRGVPWTHALEACGSISHLVDWQKSTPLSIQEVHVAFGIEAAYQYLLEKLKEFTKGSGVLRKPWKNIDANESGYEAFVKNLSGCSPLAFAMGKSPGGVFEAAAMNREVDYLAGANELAFCGKSPSLGTGANIELFFKEDKGPVSRFPDFESLVFSRRVVDDTVSATLSAKDREIVWARIDQRSQKLHDILRKSLTGTPVSAANEAVILDTLKYHPMMDSKVGCGVRHIRVDNHHSFGGRCFHIVRLDGSVEDFSYHRCLLERIKGNTVLVQRYKKKYMKGKNGRACCEEVVPVEIFSQNNDTGLKSFLQPKVNEGFMDVIGKLCSLKIS</sequence>
<dbReference type="InterPro" id="IPR045867">
    <property type="entry name" value="DNA-dir_RpoC_beta_prime"/>
</dbReference>
<dbReference type="Pfam" id="PF04998">
    <property type="entry name" value="RNA_pol_Rpb1_5"/>
    <property type="match status" value="1"/>
</dbReference>
<dbReference type="GO" id="GO:0003899">
    <property type="term" value="F:DNA-directed RNA polymerase activity"/>
    <property type="evidence" value="ECO:0007669"/>
    <property type="project" value="UniProtKB-EC"/>
</dbReference>
<dbReference type="InterPro" id="IPR000722">
    <property type="entry name" value="RNA_pol_asu"/>
</dbReference>
<evidence type="ECO:0000256" key="5">
    <source>
        <dbReference type="ARBA" id="ARBA00023163"/>
    </source>
</evidence>
<evidence type="ECO:0000256" key="3">
    <source>
        <dbReference type="ARBA" id="ARBA00022679"/>
    </source>
</evidence>
<dbReference type="SUPFAM" id="SSF64484">
    <property type="entry name" value="beta and beta-prime subunits of DNA dependent RNA-polymerase"/>
    <property type="match status" value="1"/>
</dbReference>
<dbReference type="Gramene" id="EFJ26453">
    <property type="protein sequence ID" value="EFJ26453"/>
    <property type="gene ID" value="SELMODRAFT_413061"/>
</dbReference>
<dbReference type="Pfam" id="PF00623">
    <property type="entry name" value="RNA_pol_Rpb1_2"/>
    <property type="match status" value="1"/>
</dbReference>
<accession>D8RN79</accession>
<dbReference type="PANTHER" id="PTHR19376">
    <property type="entry name" value="DNA-DIRECTED RNA POLYMERASE"/>
    <property type="match status" value="1"/>
</dbReference>
<dbReference type="FunCoup" id="D8RN79">
    <property type="interactions" value="751"/>
</dbReference>
<dbReference type="Gene3D" id="3.30.1490.180">
    <property type="entry name" value="RNA polymerase ii"/>
    <property type="match status" value="1"/>
</dbReference>
<evidence type="ECO:0000313" key="8">
    <source>
        <dbReference type="EMBL" id="EFJ26453.1"/>
    </source>
</evidence>
<name>D8RN79_SELML</name>
<keyword evidence="5" id="KW-0804">Transcription</keyword>
<dbReference type="CDD" id="cd10506">
    <property type="entry name" value="RNAP_IV_RPD1_N"/>
    <property type="match status" value="1"/>
</dbReference>
<evidence type="ECO:0000256" key="1">
    <source>
        <dbReference type="ARBA" id="ARBA00012418"/>
    </source>
</evidence>
<keyword evidence="4" id="KW-0548">Nucleotidyltransferase</keyword>
<evidence type="ECO:0000256" key="6">
    <source>
        <dbReference type="ARBA" id="ARBA00048552"/>
    </source>
</evidence>
<feature type="domain" description="RNA polymerase N-terminal" evidence="7">
    <location>
        <begin position="253"/>
        <end position="541"/>
    </location>
</feature>
<dbReference type="Pfam" id="PF11523">
    <property type="entry name" value="DUF3223"/>
    <property type="match status" value="1"/>
</dbReference>
<organism evidence="9">
    <name type="scientific">Selaginella moellendorffii</name>
    <name type="common">Spikemoss</name>
    <dbReference type="NCBI Taxonomy" id="88036"/>
    <lineage>
        <taxon>Eukaryota</taxon>
        <taxon>Viridiplantae</taxon>
        <taxon>Streptophyta</taxon>
        <taxon>Embryophyta</taxon>
        <taxon>Tracheophyta</taxon>
        <taxon>Lycopodiopsida</taxon>
        <taxon>Selaginellales</taxon>
        <taxon>Selaginellaceae</taxon>
        <taxon>Selaginella</taxon>
    </lineage>
</organism>